<evidence type="ECO:0000313" key="1">
    <source>
        <dbReference type="EMBL" id="GII93335.1"/>
    </source>
</evidence>
<accession>A0A919RIB7</accession>
<name>A0A919RIB7_9ACTN</name>
<organism evidence="1 2">
    <name type="scientific">Sinosporangium siamense</name>
    <dbReference type="NCBI Taxonomy" id="1367973"/>
    <lineage>
        <taxon>Bacteria</taxon>
        <taxon>Bacillati</taxon>
        <taxon>Actinomycetota</taxon>
        <taxon>Actinomycetes</taxon>
        <taxon>Streptosporangiales</taxon>
        <taxon>Streptosporangiaceae</taxon>
        <taxon>Sinosporangium</taxon>
    </lineage>
</organism>
<reference evidence="1" key="1">
    <citation type="submission" date="2021-01" db="EMBL/GenBank/DDBJ databases">
        <title>Whole genome shotgun sequence of Sinosporangium siamense NBRC 109515.</title>
        <authorList>
            <person name="Komaki H."/>
            <person name="Tamura T."/>
        </authorList>
    </citation>
    <scope>NUCLEOTIDE SEQUENCE</scope>
    <source>
        <strain evidence="1">NBRC 109515</strain>
    </source>
</reference>
<gene>
    <name evidence="1" type="ORF">Ssi02_35660</name>
</gene>
<dbReference type="EMBL" id="BOOW01000022">
    <property type="protein sequence ID" value="GII93335.1"/>
    <property type="molecule type" value="Genomic_DNA"/>
</dbReference>
<protein>
    <submittedName>
        <fullName evidence="1">Uncharacterized protein</fullName>
    </submittedName>
</protein>
<proteinExistence type="predicted"/>
<keyword evidence="2" id="KW-1185">Reference proteome</keyword>
<evidence type="ECO:0000313" key="2">
    <source>
        <dbReference type="Proteomes" id="UP000606172"/>
    </source>
</evidence>
<dbReference type="Proteomes" id="UP000606172">
    <property type="component" value="Unassembled WGS sequence"/>
</dbReference>
<sequence length="128" mass="13316">MLPFAARRLVVNPGSVGMPYATPMRIPTPTCEMNSPAKTAERAQGMAGAPVRMASRPAVPSGRLQVTHEPSQLKGECGLPLCGGRAGTAGRAERGLDAVEGTIQITIMAAHIPQPVFAGFAVLVVLWA</sequence>
<dbReference type="AlphaFoldDB" id="A0A919RIB7"/>
<comment type="caution">
    <text evidence="1">The sequence shown here is derived from an EMBL/GenBank/DDBJ whole genome shotgun (WGS) entry which is preliminary data.</text>
</comment>